<feature type="domain" description="NAD(P)-binding" evidence="3">
    <location>
        <begin position="21"/>
        <end position="134"/>
    </location>
</feature>
<gene>
    <name evidence="4" type="ORF">OXX778_LOCUS9393</name>
</gene>
<dbReference type="Pfam" id="PF13460">
    <property type="entry name" value="NAD_binding_10"/>
    <property type="match status" value="1"/>
</dbReference>
<evidence type="ECO:0000256" key="2">
    <source>
        <dbReference type="ARBA" id="ARBA00093604"/>
    </source>
</evidence>
<dbReference type="OrthoDB" id="430436at2759"/>
<dbReference type="EMBL" id="CAJNOC010001383">
    <property type="protein sequence ID" value="CAF0860079.1"/>
    <property type="molecule type" value="Genomic_DNA"/>
</dbReference>
<dbReference type="InterPro" id="IPR016040">
    <property type="entry name" value="NAD(P)-bd_dom"/>
</dbReference>
<accession>A0A813WUT4</accession>
<proteinExistence type="predicted"/>
<evidence type="ECO:0000259" key="3">
    <source>
        <dbReference type="Pfam" id="PF13460"/>
    </source>
</evidence>
<dbReference type="AlphaFoldDB" id="A0A813WUT4"/>
<evidence type="ECO:0000256" key="1">
    <source>
        <dbReference type="ARBA" id="ARBA00093483"/>
    </source>
</evidence>
<name>A0A813WUT4_9BILA</name>
<evidence type="ECO:0000313" key="4">
    <source>
        <dbReference type="EMBL" id="CAF0860079.1"/>
    </source>
</evidence>
<dbReference type="GO" id="GO:0051170">
    <property type="term" value="P:import into nucleus"/>
    <property type="evidence" value="ECO:0007669"/>
    <property type="project" value="TreeGrafter"/>
</dbReference>
<comment type="subunit">
    <text evidence="1">Monomer. Forms homodimers during oxidative stress. Interacts (via N-terminus) with elongation factor EEF1A1 (via middle-region); the interaction is direct and competes with EEF1A1 binding to guanyl-nucleotide exchange factor EEF1B2, thereby inhibiting GDP for GTP exchange and reactivation of EEF1A1. Interacts with nuclear transport receptors XPO4, IPO5/RANBP5, IPO7, IPO9 and KPNB1 as well as GCN1L1/GCN1 and LRPPRC probably through their HEAT repeats. Binds NCOA5/CIA.</text>
</comment>
<dbReference type="Gene3D" id="3.40.50.720">
    <property type="entry name" value="NAD(P)-binding Rossmann-like Domain"/>
    <property type="match status" value="1"/>
</dbReference>
<reference evidence="4" key="1">
    <citation type="submission" date="2021-02" db="EMBL/GenBank/DDBJ databases">
        <authorList>
            <person name="Nowell W R."/>
        </authorList>
    </citation>
    <scope>NUCLEOTIDE SEQUENCE</scope>
    <source>
        <strain evidence="4">Ploen Becks lab</strain>
    </source>
</reference>
<evidence type="ECO:0000313" key="5">
    <source>
        <dbReference type="Proteomes" id="UP000663879"/>
    </source>
</evidence>
<sequence>MSSNLLKIDPKTITVGILGYTGETGKALTKEILSRDLFKKTVLIGRRKVDYQEDFYNRAEQTVIDFDKLEEHEDAFKNLDVVYCCLGTTRAKSGVEGFRKIDFDYVNNTAVLAAKHGCKQFHLVSSSGADKDSSFLYPQVKGQSEEAVKNLNFENSFMYRPKLLIGTNREEARFLERVFIGLTKPIQVVSPTLMSTPIDVLAKSMIANTILNTDLKEKSQIVINDKIFEAAKLYDEFIKTKQ</sequence>
<dbReference type="PANTHER" id="PTHR14097:SF7">
    <property type="entry name" value="OXIDOREDUCTASE HTATIP2"/>
    <property type="match status" value="1"/>
</dbReference>
<dbReference type="GO" id="GO:0005737">
    <property type="term" value="C:cytoplasm"/>
    <property type="evidence" value="ECO:0007669"/>
    <property type="project" value="TreeGrafter"/>
</dbReference>
<dbReference type="InterPro" id="IPR036291">
    <property type="entry name" value="NAD(P)-bd_dom_sf"/>
</dbReference>
<dbReference type="SUPFAM" id="SSF51735">
    <property type="entry name" value="NAD(P)-binding Rossmann-fold domains"/>
    <property type="match status" value="1"/>
</dbReference>
<keyword evidence="5" id="KW-1185">Reference proteome</keyword>
<comment type="caution">
    <text evidence="4">The sequence shown here is derived from an EMBL/GenBank/DDBJ whole genome shotgun (WGS) entry which is preliminary data.</text>
</comment>
<protein>
    <recommendedName>
        <fullName evidence="2">Protein HTATIP2</fullName>
    </recommendedName>
</protein>
<dbReference type="PANTHER" id="PTHR14097">
    <property type="entry name" value="OXIDOREDUCTASE HTATIP2"/>
    <property type="match status" value="1"/>
</dbReference>
<dbReference type="GO" id="GO:0003824">
    <property type="term" value="F:catalytic activity"/>
    <property type="evidence" value="ECO:0007669"/>
    <property type="project" value="UniProtKB-ARBA"/>
</dbReference>
<dbReference type="Proteomes" id="UP000663879">
    <property type="component" value="Unassembled WGS sequence"/>
</dbReference>
<organism evidence="4 5">
    <name type="scientific">Brachionus calyciflorus</name>
    <dbReference type="NCBI Taxonomy" id="104777"/>
    <lineage>
        <taxon>Eukaryota</taxon>
        <taxon>Metazoa</taxon>
        <taxon>Spiralia</taxon>
        <taxon>Gnathifera</taxon>
        <taxon>Rotifera</taxon>
        <taxon>Eurotatoria</taxon>
        <taxon>Monogononta</taxon>
        <taxon>Pseudotrocha</taxon>
        <taxon>Ploima</taxon>
        <taxon>Brachionidae</taxon>
        <taxon>Brachionus</taxon>
    </lineage>
</organism>